<sequence>MYTNSAYSNFYFKALIKGVSYEINSQGETMKRPAESTRLQICNLPPLELPTAVDNFVYVRITNIEGMKKFFGTLKRNRFLLDDLLEMLNDVKLANCKPIFDPGIGEIVLVKIGERFVRGCVMCKIHFMTCTTYLIDSGLTMEIGLDQLYVIDEQLLKIPPQAFLMLLDIDAEEPLISNDELNAMIKDTVVAFRLKCVSENGEAFVGKMIIRDQNGEICDIGNTLLEGVKAAHISHGRQRQDNPVCFTPDFDVILPVEGAVSGYSSADSAENERSVISLYSNDSEKGEKANDKCAEKQLILTGSYWRAMRVPTKSSDPGLFYLRFLDNPSDFEDVQIYSTSLFGKYSGIWHRLLSIPNLQHDTKDVGEYVQVGSTVGSHAAFFYGSKQVNEEIKNRLKATFACRLSHSAPKPFNDNRYSSEAKSYFTEKLTTNQIFDVYIVRVSRRYVLEIEVLLPGGESLFDSLCRLDFAQRRWAWRAPSYNFELMNEEQLVQRSDDEDDVHMVFTVHVGNARNDLIEFQKHLKPSEHILRNPEIGDICIVECEGQLFRCEIVDMIDGKKSFIINYVDYGEEQELDGNSLYAVDNQEEIIFETPVFGIKCQLEEICPAGRGLDIRTGTWSRKALKLINSVVPLNKEFRAFIGPPDLDYIVDKTLLHNDLATTLVLNDLAVYKHCNSYLSAVDLSTLKNFEIQYLNVEDGIIYGIPSTFELWRKNCQNYLEKVWINDMTTYKEDARGIILHNNMYRRVMRLQEESKKLRREKYFLIDEGKTIEFNGDSGLSAMISFSALKDPHAAFFLRTCPALAVGFVLRDEKLASKHEELLKNFCSGKKNVHLNVCIVDRKKNDVYSVRDMTFVDGRSLVNLLDDSAAADELLSINKLPSISKDNSLVSFFTILKRIQNLLGI</sequence>
<evidence type="ECO:0000313" key="3">
    <source>
        <dbReference type="Proteomes" id="UP000050640"/>
    </source>
</evidence>
<accession>A0A0R3RT60</accession>
<dbReference type="Pfam" id="PF00567">
    <property type="entry name" value="TUDOR"/>
    <property type="match status" value="2"/>
</dbReference>
<feature type="domain" description="Tudor" evidence="2">
    <location>
        <begin position="532"/>
        <end position="590"/>
    </location>
</feature>
<dbReference type="STRING" id="1147741.A0A0R3RT60"/>
<dbReference type="SUPFAM" id="SSF63748">
    <property type="entry name" value="Tudor/PWWP/MBT"/>
    <property type="match status" value="2"/>
</dbReference>
<name>A0A0R3RT60_9BILA</name>
<dbReference type="WBParaSite" id="EEL_0000512501-mRNA-1">
    <property type="protein sequence ID" value="EEL_0000512501-mRNA-1"/>
    <property type="gene ID" value="EEL_0000512501"/>
</dbReference>
<dbReference type="SMART" id="SM00333">
    <property type="entry name" value="TUDOR"/>
    <property type="match status" value="1"/>
</dbReference>
<keyword evidence="3" id="KW-1185">Reference proteome</keyword>
<organism evidence="3 4">
    <name type="scientific">Elaeophora elaphi</name>
    <dbReference type="NCBI Taxonomy" id="1147741"/>
    <lineage>
        <taxon>Eukaryota</taxon>
        <taxon>Metazoa</taxon>
        <taxon>Ecdysozoa</taxon>
        <taxon>Nematoda</taxon>
        <taxon>Chromadorea</taxon>
        <taxon>Rhabditida</taxon>
        <taxon>Spirurina</taxon>
        <taxon>Spiruromorpha</taxon>
        <taxon>Filarioidea</taxon>
        <taxon>Onchocercidae</taxon>
        <taxon>Elaeophora</taxon>
    </lineage>
</organism>
<keyword evidence="1" id="KW-0175">Coiled coil</keyword>
<dbReference type="Gene3D" id="2.30.30.140">
    <property type="match status" value="2"/>
</dbReference>
<dbReference type="InterPro" id="IPR002999">
    <property type="entry name" value="Tudor"/>
</dbReference>
<feature type="coiled-coil region" evidence="1">
    <location>
        <begin position="740"/>
        <end position="767"/>
    </location>
</feature>
<dbReference type="PROSITE" id="PS50304">
    <property type="entry name" value="TUDOR"/>
    <property type="match status" value="1"/>
</dbReference>
<protein>
    <submittedName>
        <fullName evidence="4">Tudor domain-containing protein</fullName>
    </submittedName>
</protein>
<evidence type="ECO:0000259" key="2">
    <source>
        <dbReference type="PROSITE" id="PS50304"/>
    </source>
</evidence>
<proteinExistence type="predicted"/>
<evidence type="ECO:0000313" key="4">
    <source>
        <dbReference type="WBParaSite" id="EEL_0000512501-mRNA-1"/>
    </source>
</evidence>
<dbReference type="AlphaFoldDB" id="A0A0R3RT60"/>
<reference evidence="4" key="1">
    <citation type="submission" date="2017-02" db="UniProtKB">
        <authorList>
            <consortium name="WormBaseParasite"/>
        </authorList>
    </citation>
    <scope>IDENTIFICATION</scope>
</reference>
<evidence type="ECO:0000256" key="1">
    <source>
        <dbReference type="SAM" id="Coils"/>
    </source>
</evidence>
<dbReference type="Proteomes" id="UP000050640">
    <property type="component" value="Unplaced"/>
</dbReference>